<dbReference type="AlphaFoldDB" id="A0A929PYH7"/>
<keyword evidence="1" id="KW-0812">Transmembrane</keyword>
<dbReference type="EMBL" id="JADFFL010000010">
    <property type="protein sequence ID" value="MBE9664281.1"/>
    <property type="molecule type" value="Genomic_DNA"/>
</dbReference>
<protein>
    <submittedName>
        <fullName evidence="2">Uncharacterized protein</fullName>
    </submittedName>
</protein>
<sequence>MAISIKNYFDIDSSRNIRVRNKMRMIWIIYLFGIMFFGSFIVWPFLYAGLVLIPVGALTLYALMEGKNFLNYRKPLGIAYILLAAVTFNLVSKVCVLILHLQSYLLTIAVNIGFAVFYFLLIWLLVFRKR</sequence>
<name>A0A929PYH7_9SPHI</name>
<feature type="transmembrane region" description="Helical" evidence="1">
    <location>
        <begin position="47"/>
        <end position="64"/>
    </location>
</feature>
<keyword evidence="1" id="KW-0472">Membrane</keyword>
<evidence type="ECO:0000313" key="3">
    <source>
        <dbReference type="Proteomes" id="UP000622475"/>
    </source>
</evidence>
<organism evidence="2 3">
    <name type="scientific">Mucilaginibacter myungsuensis</name>
    <dbReference type="NCBI Taxonomy" id="649104"/>
    <lineage>
        <taxon>Bacteria</taxon>
        <taxon>Pseudomonadati</taxon>
        <taxon>Bacteroidota</taxon>
        <taxon>Sphingobacteriia</taxon>
        <taxon>Sphingobacteriales</taxon>
        <taxon>Sphingobacteriaceae</taxon>
        <taxon>Mucilaginibacter</taxon>
    </lineage>
</organism>
<keyword evidence="1" id="KW-1133">Transmembrane helix</keyword>
<comment type="caution">
    <text evidence="2">The sequence shown here is derived from an EMBL/GenBank/DDBJ whole genome shotgun (WGS) entry which is preliminary data.</text>
</comment>
<feature type="transmembrane region" description="Helical" evidence="1">
    <location>
        <begin position="105"/>
        <end position="127"/>
    </location>
</feature>
<feature type="transmembrane region" description="Helical" evidence="1">
    <location>
        <begin position="76"/>
        <end position="99"/>
    </location>
</feature>
<proteinExistence type="predicted"/>
<keyword evidence="3" id="KW-1185">Reference proteome</keyword>
<evidence type="ECO:0000256" key="1">
    <source>
        <dbReference type="SAM" id="Phobius"/>
    </source>
</evidence>
<accession>A0A929PYH7</accession>
<dbReference type="RefSeq" id="WP_194113521.1">
    <property type="nucleotide sequence ID" value="NZ_JADFFL010000010.1"/>
</dbReference>
<feature type="transmembrane region" description="Helical" evidence="1">
    <location>
        <begin position="25"/>
        <end position="41"/>
    </location>
</feature>
<gene>
    <name evidence="2" type="ORF">IRJ16_20540</name>
</gene>
<evidence type="ECO:0000313" key="2">
    <source>
        <dbReference type="EMBL" id="MBE9664281.1"/>
    </source>
</evidence>
<reference evidence="2" key="1">
    <citation type="submission" date="2020-10" db="EMBL/GenBank/DDBJ databases">
        <title>Mucilaginibacter mali sp. nov., isolated from rhizosphere soil of apple orchard.</title>
        <authorList>
            <person name="Lee J.-S."/>
            <person name="Kim H.S."/>
            <person name="Kim J.-S."/>
        </authorList>
    </citation>
    <scope>NUCLEOTIDE SEQUENCE</scope>
    <source>
        <strain evidence="2">KCTC 22746</strain>
    </source>
</reference>
<dbReference type="Proteomes" id="UP000622475">
    <property type="component" value="Unassembled WGS sequence"/>
</dbReference>